<keyword evidence="11" id="KW-1185">Reference proteome</keyword>
<reference evidence="10 11" key="1">
    <citation type="submission" date="2019-03" db="EMBL/GenBank/DDBJ databases">
        <title>Sequencing the genomes of 1000 actinobacteria strains.</title>
        <authorList>
            <person name="Klenk H.-P."/>
        </authorList>
    </citation>
    <scope>NUCLEOTIDE SEQUENCE [LARGE SCALE GENOMIC DNA]</scope>
    <source>
        <strain evidence="10 11">DSM 18936</strain>
    </source>
</reference>
<dbReference type="Proteomes" id="UP000294558">
    <property type="component" value="Unassembled WGS sequence"/>
</dbReference>
<proteinExistence type="inferred from homology"/>
<evidence type="ECO:0000256" key="6">
    <source>
        <dbReference type="ARBA" id="ARBA00022842"/>
    </source>
</evidence>
<comment type="cofactor">
    <cofactor evidence="2">
        <name>Mg(2+)</name>
        <dbReference type="ChEBI" id="CHEBI:18420"/>
    </cofactor>
</comment>
<dbReference type="InterPro" id="IPR020476">
    <property type="entry name" value="Nudix_hydrolase"/>
</dbReference>
<evidence type="ECO:0000313" key="10">
    <source>
        <dbReference type="EMBL" id="TDT17789.1"/>
    </source>
</evidence>
<keyword evidence="5 8" id="KW-0378">Hydrolase</keyword>
<name>A0A4R7I4A3_9ACTN</name>
<dbReference type="GO" id="GO:0009132">
    <property type="term" value="P:nucleoside diphosphate metabolic process"/>
    <property type="evidence" value="ECO:0007669"/>
    <property type="project" value="InterPro"/>
</dbReference>
<evidence type="ECO:0000256" key="3">
    <source>
        <dbReference type="ARBA" id="ARBA00006506"/>
    </source>
</evidence>
<evidence type="ECO:0000256" key="1">
    <source>
        <dbReference type="ARBA" id="ARBA00001936"/>
    </source>
</evidence>
<feature type="domain" description="Nudix hydrolase" evidence="9">
    <location>
        <begin position="57"/>
        <end position="193"/>
    </location>
</feature>
<dbReference type="PANTHER" id="PTHR12992:SF11">
    <property type="entry name" value="MITOCHONDRIAL COENZYME A DIPHOSPHATASE NUDT8"/>
    <property type="match status" value="1"/>
</dbReference>
<dbReference type="Pfam" id="PF00293">
    <property type="entry name" value="NUDIX"/>
    <property type="match status" value="1"/>
</dbReference>
<protein>
    <submittedName>
        <fullName evidence="10">NUDIX domain-containing protein</fullName>
    </submittedName>
</protein>
<dbReference type="RefSeq" id="WP_133870056.1">
    <property type="nucleotide sequence ID" value="NZ_JAVJPS010000030.1"/>
</dbReference>
<gene>
    <name evidence="10" type="ORF">BDK89_3402</name>
</gene>
<keyword evidence="4" id="KW-0479">Metal-binding</keyword>
<dbReference type="GO" id="GO:0030145">
    <property type="term" value="F:manganese ion binding"/>
    <property type="evidence" value="ECO:0007669"/>
    <property type="project" value="InterPro"/>
</dbReference>
<evidence type="ECO:0000256" key="8">
    <source>
        <dbReference type="RuleBase" id="RU003476"/>
    </source>
</evidence>
<dbReference type="InterPro" id="IPR015797">
    <property type="entry name" value="NUDIX_hydrolase-like_dom_sf"/>
</dbReference>
<comment type="cofactor">
    <cofactor evidence="1">
        <name>Mn(2+)</name>
        <dbReference type="ChEBI" id="CHEBI:29035"/>
    </cofactor>
</comment>
<dbReference type="GO" id="GO:0010945">
    <property type="term" value="F:coenzyme A diphosphatase activity"/>
    <property type="evidence" value="ECO:0007669"/>
    <property type="project" value="InterPro"/>
</dbReference>
<evidence type="ECO:0000256" key="7">
    <source>
        <dbReference type="ARBA" id="ARBA00023211"/>
    </source>
</evidence>
<dbReference type="CDD" id="cd03426">
    <property type="entry name" value="NUDIX_CoAse_Nudt7"/>
    <property type="match status" value="1"/>
</dbReference>
<evidence type="ECO:0000259" key="9">
    <source>
        <dbReference type="PROSITE" id="PS51462"/>
    </source>
</evidence>
<dbReference type="SUPFAM" id="SSF55811">
    <property type="entry name" value="Nudix"/>
    <property type="match status" value="1"/>
</dbReference>
<dbReference type="Gene3D" id="3.90.79.10">
    <property type="entry name" value="Nucleoside Triphosphate Pyrophosphohydrolase"/>
    <property type="match status" value="1"/>
</dbReference>
<evidence type="ECO:0000256" key="5">
    <source>
        <dbReference type="ARBA" id="ARBA00022801"/>
    </source>
</evidence>
<keyword evidence="6" id="KW-0460">Magnesium</keyword>
<keyword evidence="7" id="KW-0464">Manganese</keyword>
<dbReference type="InterPro" id="IPR000059">
    <property type="entry name" value="NUDIX_hydrolase_NudL_CS"/>
</dbReference>
<dbReference type="PRINTS" id="PR00502">
    <property type="entry name" value="NUDIXFAMILY"/>
</dbReference>
<dbReference type="InterPro" id="IPR000086">
    <property type="entry name" value="NUDIX_hydrolase_dom"/>
</dbReference>
<dbReference type="InterPro" id="IPR020084">
    <property type="entry name" value="NUDIX_hydrolase_CS"/>
</dbReference>
<evidence type="ECO:0000313" key="11">
    <source>
        <dbReference type="Proteomes" id="UP000294558"/>
    </source>
</evidence>
<accession>A0A4R7I4A3</accession>
<evidence type="ECO:0000256" key="4">
    <source>
        <dbReference type="ARBA" id="ARBA00022723"/>
    </source>
</evidence>
<comment type="caution">
    <text evidence="10">The sequence shown here is derived from an EMBL/GenBank/DDBJ whole genome shotgun (WGS) entry which is preliminary data.</text>
</comment>
<evidence type="ECO:0000256" key="2">
    <source>
        <dbReference type="ARBA" id="ARBA00001946"/>
    </source>
</evidence>
<comment type="similarity">
    <text evidence="3">Belongs to the Nudix hydrolase family. PCD1 subfamily.</text>
</comment>
<dbReference type="PROSITE" id="PS51462">
    <property type="entry name" value="NUDIX"/>
    <property type="match status" value="1"/>
</dbReference>
<dbReference type="EMBL" id="SOAU01000001">
    <property type="protein sequence ID" value="TDT17789.1"/>
    <property type="molecule type" value="Genomic_DNA"/>
</dbReference>
<dbReference type="AlphaFoldDB" id="A0A4R7I4A3"/>
<dbReference type="InterPro" id="IPR045121">
    <property type="entry name" value="CoAse"/>
</dbReference>
<sequence length="221" mass="24348">MTLPGYRAGGEQIVPRPADWEYGPAPRWEPGATTTLDRVLSVVPEVDEPLLPAFAGAKHSAVLVTLADGAEGPEVLLTRRSWEMRNHRGEISFPGGRIDPGETPTQAALREAHEEVGLEPAGVAVRGELSHLNTVASRSYIVPKVATIDLPARPELTGQTMEVDRVLWVPLAELTRPDTYHSERWKLGPTDHVLHFFQLDDETIWGATARMLVDLLDRTLT</sequence>
<dbReference type="PANTHER" id="PTHR12992">
    <property type="entry name" value="NUDIX HYDROLASE"/>
    <property type="match status" value="1"/>
</dbReference>
<dbReference type="GO" id="GO:0000287">
    <property type="term" value="F:magnesium ion binding"/>
    <property type="evidence" value="ECO:0007669"/>
    <property type="project" value="InterPro"/>
</dbReference>
<organism evidence="10 11">
    <name type="scientific">Ilumatobacter fluminis</name>
    <dbReference type="NCBI Taxonomy" id="467091"/>
    <lineage>
        <taxon>Bacteria</taxon>
        <taxon>Bacillati</taxon>
        <taxon>Actinomycetota</taxon>
        <taxon>Acidimicrobiia</taxon>
        <taxon>Acidimicrobiales</taxon>
        <taxon>Ilumatobacteraceae</taxon>
        <taxon>Ilumatobacter</taxon>
    </lineage>
</organism>
<dbReference type="PROSITE" id="PS01293">
    <property type="entry name" value="NUDIX_COA"/>
    <property type="match status" value="1"/>
</dbReference>
<dbReference type="PROSITE" id="PS00893">
    <property type="entry name" value="NUDIX_BOX"/>
    <property type="match status" value="1"/>
</dbReference>
<dbReference type="OrthoDB" id="9802805at2"/>